<accession>A0ABD1MYV4</accession>
<name>A0ABD1MYV4_9FABA</name>
<dbReference type="Gene3D" id="3.30.930.10">
    <property type="entry name" value="Bira Bifunctional Protein, Domain 2"/>
    <property type="match status" value="1"/>
</dbReference>
<evidence type="ECO:0000313" key="3">
    <source>
        <dbReference type="EMBL" id="KAL2340593.1"/>
    </source>
</evidence>
<dbReference type="InterPro" id="IPR045864">
    <property type="entry name" value="aa-tRNA-synth_II/BPL/LPL"/>
</dbReference>
<reference evidence="3 4" key="1">
    <citation type="submission" date="2024-08" db="EMBL/GenBank/DDBJ databases">
        <title>Insights into the chromosomal genome structure of Flemingia macrophylla.</title>
        <authorList>
            <person name="Ding Y."/>
            <person name="Zhao Y."/>
            <person name="Bi W."/>
            <person name="Wu M."/>
            <person name="Zhao G."/>
            <person name="Gong Y."/>
            <person name="Li W."/>
            <person name="Zhang P."/>
        </authorList>
    </citation>
    <scope>NUCLEOTIDE SEQUENCE [LARGE SCALE GENOMIC DNA]</scope>
    <source>
        <strain evidence="3">DYQJB</strain>
        <tissue evidence="3">Leaf</tissue>
    </source>
</reference>
<feature type="signal peptide" evidence="1">
    <location>
        <begin position="1"/>
        <end position="22"/>
    </location>
</feature>
<evidence type="ECO:0000313" key="4">
    <source>
        <dbReference type="Proteomes" id="UP001603857"/>
    </source>
</evidence>
<evidence type="ECO:0000259" key="2">
    <source>
        <dbReference type="Pfam" id="PF02403"/>
    </source>
</evidence>
<dbReference type="SUPFAM" id="SSF46589">
    <property type="entry name" value="tRNA-binding arm"/>
    <property type="match status" value="1"/>
</dbReference>
<dbReference type="Gene3D" id="1.10.287.40">
    <property type="entry name" value="Serine-tRNA synthetase, tRNA binding domain"/>
    <property type="match status" value="1"/>
</dbReference>
<proteinExistence type="predicted"/>
<sequence length="145" mass="16357">MAKAYSHFITLYFSLFAFTTESCINVICQFKLENLRKEFNKINKEVSKLKHVGGNASKLIKESEETKKLITDKEVGVGKTLSLLNSKLETIGNLIHNSVPISTNEANNVMVRSRSKKKVEPKLKNHVDLVELLEIVDTKKDHEGA</sequence>
<comment type="caution">
    <text evidence="3">The sequence shown here is derived from an EMBL/GenBank/DDBJ whole genome shotgun (WGS) entry which is preliminary data.</text>
</comment>
<feature type="domain" description="Serine-tRNA synthetase type1 N-terminal" evidence="2">
    <location>
        <begin position="28"/>
        <end position="94"/>
    </location>
</feature>
<dbReference type="PANTHER" id="PTHR11778">
    <property type="entry name" value="SERYL-TRNA SYNTHETASE"/>
    <property type="match status" value="1"/>
</dbReference>
<keyword evidence="1" id="KW-0732">Signal</keyword>
<feature type="chain" id="PRO_5044816757" description="Serine-tRNA synthetase type1 N-terminal domain-containing protein" evidence="1">
    <location>
        <begin position="23"/>
        <end position="145"/>
    </location>
</feature>
<dbReference type="AlphaFoldDB" id="A0ABD1MYV4"/>
<evidence type="ECO:0000256" key="1">
    <source>
        <dbReference type="SAM" id="SignalP"/>
    </source>
</evidence>
<gene>
    <name evidence="3" type="ORF">Fmac_008533</name>
</gene>
<dbReference type="Pfam" id="PF02403">
    <property type="entry name" value="Seryl_tRNA_N"/>
    <property type="match status" value="1"/>
</dbReference>
<dbReference type="Proteomes" id="UP001603857">
    <property type="component" value="Unassembled WGS sequence"/>
</dbReference>
<organism evidence="3 4">
    <name type="scientific">Flemingia macrophylla</name>
    <dbReference type="NCBI Taxonomy" id="520843"/>
    <lineage>
        <taxon>Eukaryota</taxon>
        <taxon>Viridiplantae</taxon>
        <taxon>Streptophyta</taxon>
        <taxon>Embryophyta</taxon>
        <taxon>Tracheophyta</taxon>
        <taxon>Spermatophyta</taxon>
        <taxon>Magnoliopsida</taxon>
        <taxon>eudicotyledons</taxon>
        <taxon>Gunneridae</taxon>
        <taxon>Pentapetalae</taxon>
        <taxon>rosids</taxon>
        <taxon>fabids</taxon>
        <taxon>Fabales</taxon>
        <taxon>Fabaceae</taxon>
        <taxon>Papilionoideae</taxon>
        <taxon>50 kb inversion clade</taxon>
        <taxon>NPAAA clade</taxon>
        <taxon>indigoferoid/millettioid clade</taxon>
        <taxon>Phaseoleae</taxon>
        <taxon>Flemingia</taxon>
    </lineage>
</organism>
<dbReference type="EMBL" id="JBGMDY010000003">
    <property type="protein sequence ID" value="KAL2340593.1"/>
    <property type="molecule type" value="Genomic_DNA"/>
</dbReference>
<dbReference type="InterPro" id="IPR010978">
    <property type="entry name" value="tRNA-bd_arm"/>
</dbReference>
<dbReference type="InterPro" id="IPR002317">
    <property type="entry name" value="Ser-tRNA-ligase_type_1"/>
</dbReference>
<dbReference type="InterPro" id="IPR015866">
    <property type="entry name" value="Ser-tRNA-synth_1_N"/>
</dbReference>
<protein>
    <recommendedName>
        <fullName evidence="2">Serine-tRNA synthetase type1 N-terminal domain-containing protein</fullName>
    </recommendedName>
</protein>
<dbReference type="InterPro" id="IPR042103">
    <property type="entry name" value="SerRS_1_N_sf"/>
</dbReference>
<keyword evidence="4" id="KW-1185">Reference proteome</keyword>